<name>A0ABT2EIN1_9BACT</name>
<evidence type="ECO:0000313" key="1">
    <source>
        <dbReference type="EMBL" id="MCS3917806.1"/>
    </source>
</evidence>
<comment type="caution">
    <text evidence="1">The sequence shown here is derived from an EMBL/GenBank/DDBJ whole genome shotgun (WGS) entry which is preliminary data.</text>
</comment>
<protein>
    <submittedName>
        <fullName evidence="1">RNA polymerase sigma factor (Sigma-70 family)</fullName>
    </submittedName>
</protein>
<gene>
    <name evidence="1" type="ORF">M2350_000203</name>
</gene>
<organism evidence="1 2">
    <name type="scientific">Candidatus Fervidibacter sacchari</name>
    <dbReference type="NCBI Taxonomy" id="1448929"/>
    <lineage>
        <taxon>Bacteria</taxon>
        <taxon>Candidatus Fervidibacterota</taxon>
        <taxon>Candidatus Fervidibacter</taxon>
    </lineage>
</organism>
<proteinExistence type="predicted"/>
<sequence length="398" mass="46559">MLSAEEAKRLLKEFLQSKDEQKSNQVLERLLHDFAAPIINTVLRRKLGVDVLHLRRLRQREVEPRECPECKTLLETNLPICLLCGSKLQPQTSRRSYRSVLELDAEDLLNNVLAALIERFRQWKERPQSAPTDYLPNYIVRLTLNIIALYWRQQSPHYHQLRNKLLYLLEGRGSVKMFALWDGNAPGEQLCGFFDWRGKPRCQSERYWIWCSDPHRFVVEALPYGTDPQKLDMAELLAHVFNWVGGPMEFDDLLAGLQELLGIQSIVIHSDNPDGIEWGEEVEGLAEVERRVIDAEEKALFTMQLWEGLKRLPVNQRRAFLLHFDREVWETFISHGCCTWRGIAELLEMSIGEVKELVARLPLSDEEIARMLKLPDRQKVINLRHAAFKSLKRWMRED</sequence>
<dbReference type="Proteomes" id="UP001204798">
    <property type="component" value="Unassembled WGS sequence"/>
</dbReference>
<accession>A0ABT2EIN1</accession>
<keyword evidence="2" id="KW-1185">Reference proteome</keyword>
<dbReference type="RefSeq" id="WP_259092351.1">
    <property type="nucleotide sequence ID" value="NZ_CP130454.1"/>
</dbReference>
<evidence type="ECO:0000313" key="2">
    <source>
        <dbReference type="Proteomes" id="UP001204798"/>
    </source>
</evidence>
<reference evidence="1 2" key="1">
    <citation type="submission" date="2022-08" db="EMBL/GenBank/DDBJ databases">
        <title>Bacterial and archaeal communities from various locations to study Microbial Dark Matter (Phase II).</title>
        <authorList>
            <person name="Stepanauskas R."/>
        </authorList>
    </citation>
    <scope>NUCLEOTIDE SEQUENCE [LARGE SCALE GENOMIC DNA]</scope>
    <source>
        <strain evidence="1 2">PD1</strain>
    </source>
</reference>
<dbReference type="EMBL" id="JANUCP010000001">
    <property type="protein sequence ID" value="MCS3917806.1"/>
    <property type="molecule type" value="Genomic_DNA"/>
</dbReference>